<reference evidence="2" key="1">
    <citation type="submission" date="2020-08" db="EMBL/GenBank/DDBJ databases">
        <title>Genome sequencing and assembly of the red palm weevil Rhynchophorus ferrugineus.</title>
        <authorList>
            <person name="Dias G.B."/>
            <person name="Bergman C.M."/>
            <person name="Manee M."/>
        </authorList>
    </citation>
    <scope>NUCLEOTIDE SEQUENCE</scope>
    <source>
        <strain evidence="2">AA-2017</strain>
        <tissue evidence="2">Whole larva</tissue>
    </source>
</reference>
<evidence type="ECO:0000313" key="2">
    <source>
        <dbReference type="EMBL" id="KAF7284204.1"/>
    </source>
</evidence>
<keyword evidence="3" id="KW-1185">Reference proteome</keyword>
<comment type="caution">
    <text evidence="2">The sequence shown here is derived from an EMBL/GenBank/DDBJ whole genome shotgun (WGS) entry which is preliminary data.</text>
</comment>
<dbReference type="Proteomes" id="UP000625711">
    <property type="component" value="Unassembled WGS sequence"/>
</dbReference>
<feature type="transmembrane region" description="Helical" evidence="1">
    <location>
        <begin position="33"/>
        <end position="52"/>
    </location>
</feature>
<evidence type="ECO:0000313" key="3">
    <source>
        <dbReference type="Proteomes" id="UP000625711"/>
    </source>
</evidence>
<evidence type="ECO:0000256" key="1">
    <source>
        <dbReference type="SAM" id="Phobius"/>
    </source>
</evidence>
<name>A0A834MMJ6_RHYFE</name>
<protein>
    <submittedName>
        <fullName evidence="2">Uncharacterized protein</fullName>
    </submittedName>
</protein>
<dbReference type="EMBL" id="JAACXV010000081">
    <property type="protein sequence ID" value="KAF7284204.1"/>
    <property type="molecule type" value="Genomic_DNA"/>
</dbReference>
<keyword evidence="1" id="KW-0472">Membrane</keyword>
<gene>
    <name evidence="2" type="ORF">GWI33_022454</name>
</gene>
<proteinExistence type="predicted"/>
<accession>A0A834MMJ6</accession>
<keyword evidence="1" id="KW-1133">Transmembrane helix</keyword>
<organism evidence="2 3">
    <name type="scientific">Rhynchophorus ferrugineus</name>
    <name type="common">Red palm weevil</name>
    <name type="synonym">Curculio ferrugineus</name>
    <dbReference type="NCBI Taxonomy" id="354439"/>
    <lineage>
        <taxon>Eukaryota</taxon>
        <taxon>Metazoa</taxon>
        <taxon>Ecdysozoa</taxon>
        <taxon>Arthropoda</taxon>
        <taxon>Hexapoda</taxon>
        <taxon>Insecta</taxon>
        <taxon>Pterygota</taxon>
        <taxon>Neoptera</taxon>
        <taxon>Endopterygota</taxon>
        <taxon>Coleoptera</taxon>
        <taxon>Polyphaga</taxon>
        <taxon>Cucujiformia</taxon>
        <taxon>Curculionidae</taxon>
        <taxon>Dryophthorinae</taxon>
        <taxon>Rhynchophorus</taxon>
    </lineage>
</organism>
<sequence length="76" mass="8657">MSADELVMRIDAVLGHRSPGRTAASRRKRPGVVLVRGDVAIIYFGWCFWRIFALSPDVELLHQFRTIPNGLAWSYL</sequence>
<keyword evidence="1" id="KW-0812">Transmembrane</keyword>
<dbReference type="AlphaFoldDB" id="A0A834MMJ6"/>